<reference evidence="1" key="1">
    <citation type="submission" date="2019-02" db="EMBL/GenBank/DDBJ databases">
        <title>Draft genome of the type strain Pelomonas aquatica CCUG 52575T.</title>
        <authorList>
            <person name="Gomila M."/>
            <person name="Lalucat J."/>
        </authorList>
    </citation>
    <scope>NUCLEOTIDE SEQUENCE</scope>
    <source>
        <strain evidence="1">CCUG 52575</strain>
    </source>
</reference>
<keyword evidence="2" id="KW-1185">Reference proteome</keyword>
<comment type="caution">
    <text evidence="1">The sequence shown here is derived from an EMBL/GenBank/DDBJ whole genome shotgun (WGS) entry which is preliminary data.</text>
</comment>
<dbReference type="Gene3D" id="3.40.190.10">
    <property type="entry name" value="Periplasmic binding protein-like II"/>
    <property type="match status" value="2"/>
</dbReference>
<dbReference type="RefSeq" id="WP_268148417.1">
    <property type="nucleotide sequence ID" value="NZ_JAPPUW010000004.1"/>
</dbReference>
<protein>
    <submittedName>
        <fullName evidence="1">Transporter substrate-binding domain-containing protein</fullName>
    </submittedName>
</protein>
<organism evidence="1 2">
    <name type="scientific">Pelomonas aquatica</name>
    <dbReference type="NCBI Taxonomy" id="431058"/>
    <lineage>
        <taxon>Bacteria</taxon>
        <taxon>Pseudomonadati</taxon>
        <taxon>Pseudomonadota</taxon>
        <taxon>Betaproteobacteria</taxon>
        <taxon>Burkholderiales</taxon>
        <taxon>Sphaerotilaceae</taxon>
        <taxon>Roseateles</taxon>
    </lineage>
</organism>
<dbReference type="Proteomes" id="UP001152766">
    <property type="component" value="Unassembled WGS sequence"/>
</dbReference>
<gene>
    <name evidence="1" type="ORF">EXJ73_01960</name>
</gene>
<dbReference type="EMBL" id="SGUG01000002">
    <property type="protein sequence ID" value="MDG0861239.1"/>
    <property type="molecule type" value="Genomic_DNA"/>
</dbReference>
<dbReference type="SUPFAM" id="SSF53850">
    <property type="entry name" value="Periplasmic binding protein-like II"/>
    <property type="match status" value="1"/>
</dbReference>
<evidence type="ECO:0000313" key="2">
    <source>
        <dbReference type="Proteomes" id="UP001152766"/>
    </source>
</evidence>
<name>A0A9X4R3N5_9BURK</name>
<evidence type="ECO:0000313" key="1">
    <source>
        <dbReference type="EMBL" id="MDG0861239.1"/>
    </source>
</evidence>
<proteinExistence type="predicted"/>
<dbReference type="AlphaFoldDB" id="A0A9X4R3N5"/>
<sequence length="246" mass="26744">MASPLLTRRQCCIAGALGLASGARASDVGGADANIRISTLALESDPTSQLAAKVMLEAYRRLGMEMDIVSMPGERTLVSANAGETDGELYRKAGLEKTYPNLVMVPVPVASYEVVAFVPRHSVVTVSGWASLRVLRIGFVKGIKVVEENTVGMQVLPVASLQQAFAMLDKGRVDVVLANRISGLAALRSMKLGGIEPRPQPLAFFSVYHYLHVSRQALVPRLGQVLQDMTRERWIQHAQDEILSQY</sequence>
<accession>A0A9X4R3N5</accession>